<dbReference type="RefSeq" id="XP_041161996.1">
    <property type="nucleotide sequence ID" value="XM_041308378.1"/>
</dbReference>
<accession>A0A9P7DJX7</accession>
<keyword evidence="1" id="KW-0853">WD repeat</keyword>
<dbReference type="SMART" id="SM00320">
    <property type="entry name" value="WD40"/>
    <property type="match status" value="1"/>
</dbReference>
<gene>
    <name evidence="2" type="ORF">HD556DRAFT_1466863</name>
</gene>
<feature type="repeat" description="WD" evidence="1">
    <location>
        <begin position="41"/>
        <end position="76"/>
    </location>
</feature>
<keyword evidence="3" id="KW-1185">Reference proteome</keyword>
<dbReference type="InterPro" id="IPR036322">
    <property type="entry name" value="WD40_repeat_dom_sf"/>
</dbReference>
<dbReference type="GeneID" id="64602142"/>
<dbReference type="PROSITE" id="PS50082">
    <property type="entry name" value="WD_REPEATS_2"/>
    <property type="match status" value="1"/>
</dbReference>
<dbReference type="EMBL" id="JABBWE010000018">
    <property type="protein sequence ID" value="KAG1796639.1"/>
    <property type="molecule type" value="Genomic_DNA"/>
</dbReference>
<dbReference type="Gene3D" id="2.130.10.10">
    <property type="entry name" value="YVTN repeat-like/Quinoprotein amine dehydrogenase"/>
    <property type="match status" value="1"/>
</dbReference>
<dbReference type="PROSITE" id="PS50294">
    <property type="entry name" value="WD_REPEATS_REGION"/>
    <property type="match status" value="1"/>
</dbReference>
<protein>
    <submittedName>
        <fullName evidence="2">Uncharacterized protein</fullName>
    </submittedName>
</protein>
<evidence type="ECO:0000313" key="2">
    <source>
        <dbReference type="EMBL" id="KAG1796639.1"/>
    </source>
</evidence>
<sequence length="170" mass="19034">MEHRSVYLAPVTLRLPALRHCHYLVRLCACGAQSHQQIGQALEHTTWVSCVAISSSGEVVASGDFDGNLQLWSIENTLSAAFGMYYSYIAHRSKVKLGQKLHAQALSDAEKVIELNPSSYLGYELKYTALRGAQRYDDALAAFIIMLSKLDYALDPRIQCKLTQLERQLE</sequence>
<dbReference type="Gene3D" id="1.25.40.10">
    <property type="entry name" value="Tetratricopeptide repeat domain"/>
    <property type="match status" value="1"/>
</dbReference>
<dbReference type="Pfam" id="PF00400">
    <property type="entry name" value="WD40"/>
    <property type="match status" value="1"/>
</dbReference>
<dbReference type="SUPFAM" id="SSF50978">
    <property type="entry name" value="WD40 repeat-like"/>
    <property type="match status" value="1"/>
</dbReference>
<evidence type="ECO:0000256" key="1">
    <source>
        <dbReference type="PROSITE-ProRule" id="PRU00221"/>
    </source>
</evidence>
<name>A0A9P7DJX7_9AGAM</name>
<dbReference type="SUPFAM" id="SSF48452">
    <property type="entry name" value="TPR-like"/>
    <property type="match status" value="1"/>
</dbReference>
<organism evidence="2 3">
    <name type="scientific">Suillus plorans</name>
    <dbReference type="NCBI Taxonomy" id="116603"/>
    <lineage>
        <taxon>Eukaryota</taxon>
        <taxon>Fungi</taxon>
        <taxon>Dikarya</taxon>
        <taxon>Basidiomycota</taxon>
        <taxon>Agaricomycotina</taxon>
        <taxon>Agaricomycetes</taxon>
        <taxon>Agaricomycetidae</taxon>
        <taxon>Boletales</taxon>
        <taxon>Suillineae</taxon>
        <taxon>Suillaceae</taxon>
        <taxon>Suillus</taxon>
    </lineage>
</organism>
<dbReference type="InterPro" id="IPR001680">
    <property type="entry name" value="WD40_rpt"/>
</dbReference>
<reference evidence="2" key="1">
    <citation type="journal article" date="2020" name="New Phytol.">
        <title>Comparative genomics reveals dynamic genome evolution in host specialist ectomycorrhizal fungi.</title>
        <authorList>
            <person name="Lofgren L.A."/>
            <person name="Nguyen N.H."/>
            <person name="Vilgalys R."/>
            <person name="Ruytinx J."/>
            <person name="Liao H.L."/>
            <person name="Branco S."/>
            <person name="Kuo A."/>
            <person name="LaButti K."/>
            <person name="Lipzen A."/>
            <person name="Andreopoulos W."/>
            <person name="Pangilinan J."/>
            <person name="Riley R."/>
            <person name="Hundley H."/>
            <person name="Na H."/>
            <person name="Barry K."/>
            <person name="Grigoriev I.V."/>
            <person name="Stajich J.E."/>
            <person name="Kennedy P.G."/>
        </authorList>
    </citation>
    <scope>NUCLEOTIDE SEQUENCE</scope>
    <source>
        <strain evidence="2">S12</strain>
    </source>
</reference>
<dbReference type="AlphaFoldDB" id="A0A9P7DJX7"/>
<dbReference type="InterPro" id="IPR011990">
    <property type="entry name" value="TPR-like_helical_dom_sf"/>
</dbReference>
<evidence type="ECO:0000313" key="3">
    <source>
        <dbReference type="Proteomes" id="UP000719766"/>
    </source>
</evidence>
<dbReference type="InterPro" id="IPR015943">
    <property type="entry name" value="WD40/YVTN_repeat-like_dom_sf"/>
</dbReference>
<dbReference type="OrthoDB" id="2690484at2759"/>
<dbReference type="Proteomes" id="UP000719766">
    <property type="component" value="Unassembled WGS sequence"/>
</dbReference>
<proteinExistence type="predicted"/>
<comment type="caution">
    <text evidence="2">The sequence shown here is derived from an EMBL/GenBank/DDBJ whole genome shotgun (WGS) entry which is preliminary data.</text>
</comment>